<dbReference type="Pfam" id="PF09335">
    <property type="entry name" value="VTT_dom"/>
    <property type="match status" value="1"/>
</dbReference>
<evidence type="ECO:0000256" key="1">
    <source>
        <dbReference type="ARBA" id="ARBA00010792"/>
    </source>
</evidence>
<dbReference type="InterPro" id="IPR051311">
    <property type="entry name" value="DedA_domain"/>
</dbReference>
<feature type="transmembrane region" description="Helical" evidence="2">
    <location>
        <begin position="137"/>
        <end position="158"/>
    </location>
</feature>
<evidence type="ECO:0000256" key="2">
    <source>
        <dbReference type="SAM" id="Phobius"/>
    </source>
</evidence>
<dbReference type="InterPro" id="IPR032816">
    <property type="entry name" value="VTT_dom"/>
</dbReference>
<reference evidence="4 5" key="1">
    <citation type="submission" date="2019-11" db="EMBL/GenBank/DDBJ databases">
        <title>Terrilactibacillus tamarindus sp. nov. BCM23-1 isolated from bark of Tamarindus indica.</title>
        <authorList>
            <person name="Kingkaew E."/>
            <person name="Tanasupawat S."/>
        </authorList>
    </citation>
    <scope>NUCLEOTIDE SEQUENCE [LARGE SCALE GENOMIC DNA]</scope>
    <source>
        <strain evidence="4 5">BCM23-1</strain>
    </source>
</reference>
<keyword evidence="2" id="KW-1133">Transmembrane helix</keyword>
<dbReference type="OrthoDB" id="9782291at2"/>
<feature type="transmembrane region" description="Helical" evidence="2">
    <location>
        <begin position="404"/>
        <end position="425"/>
    </location>
</feature>
<comment type="caution">
    <text evidence="4">The sequence shown here is derived from an EMBL/GenBank/DDBJ whole genome shotgun (WGS) entry which is preliminary data.</text>
</comment>
<protein>
    <recommendedName>
        <fullName evidence="3">VTT domain-containing protein</fullName>
    </recommendedName>
</protein>
<dbReference type="GO" id="GO:0005886">
    <property type="term" value="C:plasma membrane"/>
    <property type="evidence" value="ECO:0007669"/>
    <property type="project" value="TreeGrafter"/>
</dbReference>
<feature type="transmembrane region" description="Helical" evidence="2">
    <location>
        <begin position="368"/>
        <end position="392"/>
    </location>
</feature>
<keyword evidence="5" id="KW-1185">Reference proteome</keyword>
<dbReference type="PANTHER" id="PTHR42709:SF9">
    <property type="entry name" value="ALKALINE PHOSPHATASE LIKE PROTEIN"/>
    <property type="match status" value="1"/>
</dbReference>
<gene>
    <name evidence="4" type="ORF">GMB86_14235</name>
</gene>
<accession>A0A6N8CSI1</accession>
<dbReference type="RefSeq" id="WP_155221022.1">
    <property type="nucleotide sequence ID" value="NZ_WNHB01000028.1"/>
</dbReference>
<proteinExistence type="inferred from homology"/>
<feature type="transmembrane region" description="Helical" evidence="2">
    <location>
        <begin position="219"/>
        <end position="239"/>
    </location>
</feature>
<comment type="similarity">
    <text evidence="1">Belongs to the DedA family.</text>
</comment>
<evidence type="ECO:0000313" key="4">
    <source>
        <dbReference type="EMBL" id="MTT33159.1"/>
    </source>
</evidence>
<feature type="transmembrane region" description="Helical" evidence="2">
    <location>
        <begin position="306"/>
        <end position="325"/>
    </location>
</feature>
<feature type="transmembrane region" description="Helical" evidence="2">
    <location>
        <begin position="345"/>
        <end position="361"/>
    </location>
</feature>
<feature type="transmembrane region" description="Helical" evidence="2">
    <location>
        <begin position="170"/>
        <end position="189"/>
    </location>
</feature>
<dbReference type="Proteomes" id="UP000440978">
    <property type="component" value="Unassembled WGS sequence"/>
</dbReference>
<feature type="transmembrane region" description="Helical" evidence="2">
    <location>
        <begin position="49"/>
        <end position="71"/>
    </location>
</feature>
<name>A0A6N8CSI1_9BACI</name>
<organism evidence="4 5">
    <name type="scientific">Terrilactibacillus tamarindi</name>
    <dbReference type="NCBI Taxonomy" id="2599694"/>
    <lineage>
        <taxon>Bacteria</taxon>
        <taxon>Bacillati</taxon>
        <taxon>Bacillota</taxon>
        <taxon>Bacilli</taxon>
        <taxon>Bacillales</taxon>
        <taxon>Bacillaceae</taxon>
        <taxon>Terrilactibacillus</taxon>
    </lineage>
</organism>
<sequence length="436" mass="50592">METLVHLLNHYTYIILFSMLMLELIALPIPTEILMSYVGYLVYQGEINLILALISGILGCCSGMTCSYWIGKKLGAPFFLKYGHRFHLGPERLNKLSRAFNLYGKRLLLFSCFIPGVRHITGYSAGITRIPYRSYAFFSYIGAVIWVSTFIGFGRILGPKYKLIESTVKEYLVIFIIIIGILVVGYYMVKFNLPKIKFIILRSLKFLYIRFQSRFQLKLLIACTVIVFSLLTSLMFLIIDAYVDQDYIRFNHNILTLFRAMPTDVWHPIMEQALVLSKFPSFVVVCLLTLLWIGFKGKQKEIEIKLFFIMLVGGMVFVTYLPLLIEKWLTKDGLLNLNYATAPNKQVIMVFILYGYFMFLVSRHLNMYVLKIFINVVGLILLFIIGVSHVYYEFQLPSDLITDYILAGIWLSFVIICLETWRLIIITNESLRQNKY</sequence>
<evidence type="ECO:0000313" key="5">
    <source>
        <dbReference type="Proteomes" id="UP000440978"/>
    </source>
</evidence>
<keyword evidence="2" id="KW-0472">Membrane</keyword>
<feature type="transmembrane region" description="Helical" evidence="2">
    <location>
        <begin position="273"/>
        <end position="294"/>
    </location>
</feature>
<feature type="transmembrane region" description="Helical" evidence="2">
    <location>
        <begin position="12"/>
        <end position="29"/>
    </location>
</feature>
<dbReference type="PANTHER" id="PTHR42709">
    <property type="entry name" value="ALKALINE PHOSPHATASE LIKE PROTEIN"/>
    <property type="match status" value="1"/>
</dbReference>
<evidence type="ECO:0000259" key="3">
    <source>
        <dbReference type="Pfam" id="PF09335"/>
    </source>
</evidence>
<dbReference type="EMBL" id="WNHB01000028">
    <property type="protein sequence ID" value="MTT33159.1"/>
    <property type="molecule type" value="Genomic_DNA"/>
</dbReference>
<feature type="domain" description="VTT" evidence="3">
    <location>
        <begin position="29"/>
        <end position="155"/>
    </location>
</feature>
<dbReference type="AlphaFoldDB" id="A0A6N8CSI1"/>
<keyword evidence="2" id="KW-0812">Transmembrane</keyword>